<keyword evidence="1 3" id="KW-0378">Hydrolase</keyword>
<dbReference type="PRINTS" id="PR00111">
    <property type="entry name" value="ABHYDROLASE"/>
</dbReference>
<organism evidence="3 4">
    <name type="scientific">Acinetobacter corruptisaponis</name>
    <dbReference type="NCBI Taxonomy" id="3045147"/>
    <lineage>
        <taxon>Bacteria</taxon>
        <taxon>Pseudomonadati</taxon>
        <taxon>Pseudomonadota</taxon>
        <taxon>Gammaproteobacteria</taxon>
        <taxon>Moraxellales</taxon>
        <taxon>Moraxellaceae</taxon>
        <taxon>Acinetobacter</taxon>
    </lineage>
</organism>
<dbReference type="PANTHER" id="PTHR46118:SF4">
    <property type="entry name" value="PROTEIN ABHD11"/>
    <property type="match status" value="1"/>
</dbReference>
<dbReference type="Pfam" id="PF00561">
    <property type="entry name" value="Abhydrolase_1"/>
    <property type="match status" value="1"/>
</dbReference>
<dbReference type="RefSeq" id="WP_283266994.1">
    <property type="nucleotide sequence ID" value="NZ_CP125669.1"/>
</dbReference>
<dbReference type="GO" id="GO:0016787">
    <property type="term" value="F:hydrolase activity"/>
    <property type="evidence" value="ECO:0007669"/>
    <property type="project" value="UniProtKB-KW"/>
</dbReference>
<evidence type="ECO:0000256" key="1">
    <source>
        <dbReference type="ARBA" id="ARBA00022801"/>
    </source>
</evidence>
<gene>
    <name evidence="3" type="ORF">QLH32_15785</name>
</gene>
<evidence type="ECO:0000259" key="2">
    <source>
        <dbReference type="Pfam" id="PF00561"/>
    </source>
</evidence>
<protein>
    <submittedName>
        <fullName evidence="3">Alpha/beta hydrolase</fullName>
    </submittedName>
</protein>
<feature type="domain" description="AB hydrolase-1" evidence="2">
    <location>
        <begin position="28"/>
        <end position="262"/>
    </location>
</feature>
<keyword evidence="4" id="KW-1185">Reference proteome</keyword>
<evidence type="ECO:0000313" key="4">
    <source>
        <dbReference type="Proteomes" id="UP001229836"/>
    </source>
</evidence>
<dbReference type="InterPro" id="IPR029058">
    <property type="entry name" value="AB_hydrolase_fold"/>
</dbReference>
<dbReference type="PANTHER" id="PTHR46118">
    <property type="entry name" value="PROTEIN ABHD11"/>
    <property type="match status" value="1"/>
</dbReference>
<sequence>MQTGSHFFKNRSGLKLHYLSWGRQPEQPVIIMLHGLRSYAATWHLLAPLLAERFYVVALDQRGRGESDWAEYSTYQTEYYVHDLEDLMAELNIDQVILLGHSLGGTNALEFTHLHPEQVRALIVEDIGPGSSIQGDGAERIRREMQTTPLSFNSWDEAAAFWKKLRPLIDEQGIQSRLQHTLVEKQGQIHWRHDQEGIAKARLTFPSIDLWPAVESLNCPTLFIKGGLSDFLSAETLQQIRVKKHHVQAVEIAGASHYVHDDQTEQFNQTVQDFLNQLA</sequence>
<evidence type="ECO:0000313" key="3">
    <source>
        <dbReference type="EMBL" id="WHP05451.1"/>
    </source>
</evidence>
<name>A0ABY8S2A8_9GAMM</name>
<reference evidence="3 4" key="1">
    <citation type="submission" date="2023-05" db="EMBL/GenBank/DDBJ databases">
        <title>The complete genome of Acinetobacter sp. nov KCTC 92772.</title>
        <authorList>
            <person name="Zhou G."/>
        </authorList>
    </citation>
    <scope>NUCLEOTIDE SEQUENCE [LARGE SCALE GENOMIC DNA]</scope>
    <source>
        <strain evidence="3 4">KCTC 92772</strain>
    </source>
</reference>
<dbReference type="InterPro" id="IPR000073">
    <property type="entry name" value="AB_hydrolase_1"/>
</dbReference>
<dbReference type="SUPFAM" id="SSF53474">
    <property type="entry name" value="alpha/beta-Hydrolases"/>
    <property type="match status" value="1"/>
</dbReference>
<dbReference type="Gene3D" id="3.40.50.1820">
    <property type="entry name" value="alpha/beta hydrolase"/>
    <property type="match status" value="1"/>
</dbReference>
<accession>A0ABY8S2A8</accession>
<proteinExistence type="predicted"/>
<dbReference type="Proteomes" id="UP001229836">
    <property type="component" value="Chromosome"/>
</dbReference>
<dbReference type="EMBL" id="CP125669">
    <property type="protein sequence ID" value="WHP05451.1"/>
    <property type="molecule type" value="Genomic_DNA"/>
</dbReference>